<dbReference type="EMBL" id="FPHB01000038">
    <property type="protein sequence ID" value="SFV56804.1"/>
    <property type="molecule type" value="Genomic_DNA"/>
</dbReference>
<sequence length="88" mass="10159">MIVAVNEIAKHPKIISDADEIIYIQDKRKKELKSIVIPASYEPYLHNALKEIEYQMWLKRNQGLLNSKHPEILENIVSDIGDRDDTTG</sequence>
<accession>A0A1W1BTJ5</accession>
<dbReference type="AlphaFoldDB" id="A0A1W1BTJ5"/>
<protein>
    <submittedName>
        <fullName evidence="1">Uncharacterized protein</fullName>
    </submittedName>
</protein>
<name>A0A1W1BTJ5_9ZZZZ</name>
<organism evidence="1">
    <name type="scientific">hydrothermal vent metagenome</name>
    <dbReference type="NCBI Taxonomy" id="652676"/>
    <lineage>
        <taxon>unclassified sequences</taxon>
        <taxon>metagenomes</taxon>
        <taxon>ecological metagenomes</taxon>
    </lineage>
</organism>
<gene>
    <name evidence="1" type="ORF">MNB_SM-7-443</name>
</gene>
<proteinExistence type="predicted"/>
<evidence type="ECO:0000313" key="1">
    <source>
        <dbReference type="EMBL" id="SFV56804.1"/>
    </source>
</evidence>
<reference evidence="1" key="1">
    <citation type="submission" date="2016-10" db="EMBL/GenBank/DDBJ databases">
        <authorList>
            <person name="de Groot N.N."/>
        </authorList>
    </citation>
    <scope>NUCLEOTIDE SEQUENCE</scope>
</reference>